<dbReference type="SUPFAM" id="SSF56112">
    <property type="entry name" value="Protein kinase-like (PK-like)"/>
    <property type="match status" value="1"/>
</dbReference>
<evidence type="ECO:0000259" key="2">
    <source>
        <dbReference type="PROSITE" id="PS50011"/>
    </source>
</evidence>
<gene>
    <name evidence="3" type="ORF">CVT24_005662</name>
</gene>
<dbReference type="InParanoid" id="A0A409VBQ7"/>
<comment type="caution">
    <text evidence="3">The sequence shown here is derived from an EMBL/GenBank/DDBJ whole genome shotgun (WGS) entry which is preliminary data.</text>
</comment>
<evidence type="ECO:0000256" key="1">
    <source>
        <dbReference type="SAM" id="MobiDB-lite"/>
    </source>
</evidence>
<dbReference type="STRING" id="181874.A0A409VBQ7"/>
<feature type="region of interest" description="Disordered" evidence="1">
    <location>
        <begin position="491"/>
        <end position="518"/>
    </location>
</feature>
<protein>
    <recommendedName>
        <fullName evidence="2">Protein kinase domain-containing protein</fullName>
    </recommendedName>
</protein>
<dbReference type="InterPro" id="IPR001245">
    <property type="entry name" value="Ser-Thr/Tyr_kinase_cat_dom"/>
</dbReference>
<dbReference type="AlphaFoldDB" id="A0A409VBQ7"/>
<dbReference type="GO" id="GO:0005524">
    <property type="term" value="F:ATP binding"/>
    <property type="evidence" value="ECO:0007669"/>
    <property type="project" value="InterPro"/>
</dbReference>
<dbReference type="GO" id="GO:0004674">
    <property type="term" value="F:protein serine/threonine kinase activity"/>
    <property type="evidence" value="ECO:0007669"/>
    <property type="project" value="TreeGrafter"/>
</dbReference>
<proteinExistence type="predicted"/>
<dbReference type="OrthoDB" id="346907at2759"/>
<dbReference type="InterPro" id="IPR000719">
    <property type="entry name" value="Prot_kinase_dom"/>
</dbReference>
<dbReference type="PROSITE" id="PS00108">
    <property type="entry name" value="PROTEIN_KINASE_ST"/>
    <property type="match status" value="1"/>
</dbReference>
<dbReference type="PROSITE" id="PS50011">
    <property type="entry name" value="PROTEIN_KINASE_DOM"/>
    <property type="match status" value="1"/>
</dbReference>
<dbReference type="Proteomes" id="UP000284842">
    <property type="component" value="Unassembled WGS sequence"/>
</dbReference>
<sequence>MVWALKLYPELLQGLNIVISPYYQLQFPHTTDPHSPYYVLLSNRSAELRSLKEDAVLLTDQQLQEILELDNYQQLLDKRCIDRGYQACVAELLQFILDKSCVHPLYRKRAYKCLLEFSKSSVVPPSIFITGFLEASQYPEMGGGFADIYQGTWNGQPICCRVLRMFAHNDRAALYRDFCKEIIMWRQLCHPNILPFMGASLTAFQPRYSFIAPWLPNGNLKSFLRVNPQFDKFVAIYDIVEGLSYLHNQSPPVYHKDIKAANVLVSNEGVCVLADFGLTSIVESQLYPASPSEFAGSVAWSAPEVFDPPPDVRDHRKADIYSLACTIYEVITGITPWSDETQYPGRIINLVVQGKRPKIPERTGATHEEQSLFWLVERCWQPIPDRPDIGLVKNALLDIRKPAGRPLRIDFVDHRKLTPITSNLSSNLDDIRAWLDCHQPEPSPTRGVSREASAAYRPLSKSIERTPRKYLIQLTQAIRDECQANIQRLQTPITPSNRSDALPVSQSPRREVKSLETEKTPRRVRELLGPRPRRADEGFSISRVIAPPTPTVTPPLPSNGVQVIRTTKHIHRVPSPFQPGRCTPNILRFREV</sequence>
<keyword evidence="4" id="KW-1185">Reference proteome</keyword>
<evidence type="ECO:0000313" key="3">
    <source>
        <dbReference type="EMBL" id="PPQ63399.1"/>
    </source>
</evidence>
<dbReference type="SMART" id="SM00220">
    <property type="entry name" value="S_TKc"/>
    <property type="match status" value="1"/>
</dbReference>
<dbReference type="Pfam" id="PF07714">
    <property type="entry name" value="PK_Tyr_Ser-Thr"/>
    <property type="match status" value="1"/>
</dbReference>
<feature type="domain" description="Protein kinase" evidence="2">
    <location>
        <begin position="134"/>
        <end position="397"/>
    </location>
</feature>
<feature type="compositionally biased region" description="Basic and acidic residues" evidence="1">
    <location>
        <begin position="508"/>
        <end position="518"/>
    </location>
</feature>
<organism evidence="3 4">
    <name type="scientific">Panaeolus cyanescens</name>
    <dbReference type="NCBI Taxonomy" id="181874"/>
    <lineage>
        <taxon>Eukaryota</taxon>
        <taxon>Fungi</taxon>
        <taxon>Dikarya</taxon>
        <taxon>Basidiomycota</taxon>
        <taxon>Agaricomycotina</taxon>
        <taxon>Agaricomycetes</taxon>
        <taxon>Agaricomycetidae</taxon>
        <taxon>Agaricales</taxon>
        <taxon>Agaricineae</taxon>
        <taxon>Galeropsidaceae</taxon>
        <taxon>Panaeolus</taxon>
    </lineage>
</organism>
<feature type="compositionally biased region" description="Polar residues" evidence="1">
    <location>
        <begin position="491"/>
        <end position="507"/>
    </location>
</feature>
<evidence type="ECO:0000313" key="4">
    <source>
        <dbReference type="Proteomes" id="UP000284842"/>
    </source>
</evidence>
<dbReference type="InterPro" id="IPR011009">
    <property type="entry name" value="Kinase-like_dom_sf"/>
</dbReference>
<dbReference type="PANTHER" id="PTHR44329">
    <property type="entry name" value="SERINE/THREONINE-PROTEIN KINASE TNNI3K-RELATED"/>
    <property type="match status" value="1"/>
</dbReference>
<accession>A0A409VBQ7</accession>
<dbReference type="InterPro" id="IPR008271">
    <property type="entry name" value="Ser/Thr_kinase_AS"/>
</dbReference>
<dbReference type="InterPro" id="IPR051681">
    <property type="entry name" value="Ser/Thr_Kinases-Pseudokinases"/>
</dbReference>
<dbReference type="EMBL" id="NHTK01006124">
    <property type="protein sequence ID" value="PPQ63399.1"/>
    <property type="molecule type" value="Genomic_DNA"/>
</dbReference>
<dbReference type="PANTHER" id="PTHR44329:SF261">
    <property type="entry name" value="ZINC FINGER CONTAINING PROTEIN KINASE-RELATED"/>
    <property type="match status" value="1"/>
</dbReference>
<dbReference type="Gene3D" id="1.10.510.10">
    <property type="entry name" value="Transferase(Phosphotransferase) domain 1"/>
    <property type="match status" value="1"/>
</dbReference>
<reference evidence="3 4" key="1">
    <citation type="journal article" date="2018" name="Evol. Lett.">
        <title>Horizontal gene cluster transfer increased hallucinogenic mushroom diversity.</title>
        <authorList>
            <person name="Reynolds H.T."/>
            <person name="Vijayakumar V."/>
            <person name="Gluck-Thaler E."/>
            <person name="Korotkin H.B."/>
            <person name="Matheny P.B."/>
            <person name="Slot J.C."/>
        </authorList>
    </citation>
    <scope>NUCLEOTIDE SEQUENCE [LARGE SCALE GENOMIC DNA]</scope>
    <source>
        <strain evidence="3 4">2629</strain>
    </source>
</reference>
<name>A0A409VBQ7_9AGAR</name>